<evidence type="ECO:0000313" key="2">
    <source>
        <dbReference type="Proteomes" id="UP000054921"/>
    </source>
</evidence>
<name>A0A0W0SFQ8_9GAMM</name>
<organism evidence="1 2">
    <name type="scientific">Legionella cherrii</name>
    <dbReference type="NCBI Taxonomy" id="28084"/>
    <lineage>
        <taxon>Bacteria</taxon>
        <taxon>Pseudomonadati</taxon>
        <taxon>Pseudomonadota</taxon>
        <taxon>Gammaproteobacteria</taxon>
        <taxon>Legionellales</taxon>
        <taxon>Legionellaceae</taxon>
        <taxon>Legionella</taxon>
    </lineage>
</organism>
<dbReference type="Proteomes" id="UP000054921">
    <property type="component" value="Unassembled WGS sequence"/>
</dbReference>
<reference evidence="1 2" key="1">
    <citation type="submission" date="2015-11" db="EMBL/GenBank/DDBJ databases">
        <title>Genomic analysis of 38 Legionella species identifies large and diverse effector repertoires.</title>
        <authorList>
            <person name="Burstein D."/>
            <person name="Amaro F."/>
            <person name="Zusman T."/>
            <person name="Lifshitz Z."/>
            <person name="Cohen O."/>
            <person name="Gilbert J.A."/>
            <person name="Pupko T."/>
            <person name="Shuman H.A."/>
            <person name="Segal G."/>
        </authorList>
    </citation>
    <scope>NUCLEOTIDE SEQUENCE [LARGE SCALE GENOMIC DNA]</scope>
    <source>
        <strain evidence="1 2">ORW</strain>
    </source>
</reference>
<accession>A0A0W0SFQ8</accession>
<protein>
    <submittedName>
        <fullName evidence="1">Ankyrin repeats (3 copies)</fullName>
    </submittedName>
</protein>
<dbReference type="STRING" id="28084.Lche_0442"/>
<dbReference type="OrthoDB" id="5653758at2"/>
<dbReference type="EMBL" id="LNXW01000009">
    <property type="protein sequence ID" value="KTC82178.1"/>
    <property type="molecule type" value="Genomic_DNA"/>
</dbReference>
<comment type="caution">
    <text evidence="1">The sequence shown here is derived from an EMBL/GenBank/DDBJ whole genome shotgun (WGS) entry which is preliminary data.</text>
</comment>
<dbReference type="PATRIC" id="fig|28084.5.peg.477"/>
<sequence length="333" mass="37987">MAISNDPNERLTYCVSKGLVKTVKSLINDINQIQKIQPKTIDMAIESALMTATPKEAEPGERINKQWEIITLLCNIPKGLPQPNAKLVKKALAEHEKYYQHLCDTEFTKLIKEKREQMKKEDWDSVFDYLESDRVKKPSQIAISFTLRVAAYHNDWPVFMKLLNHHEPDWKMAGNLLFSAVQVGQYDAVKQLCNLSQENMPNTSNIKRAMKEAKRTGHHEIASYLACELIHQNNLEKDPLALTQAILQDYVDHSFIGSSLFNSQLKGVKNILTHVKRITAQEHDENARTNAVLDVVQSLQHVLGDNKELMGRVDFIKAHRGKIEEAPSLKVEL</sequence>
<gene>
    <name evidence="1" type="ORF">Lche_0442</name>
</gene>
<dbReference type="SUPFAM" id="SSF140860">
    <property type="entry name" value="Pseudo ankyrin repeat-like"/>
    <property type="match status" value="1"/>
</dbReference>
<dbReference type="RefSeq" id="WP_058387321.1">
    <property type="nucleotide sequence ID" value="NZ_LNXW01000009.1"/>
</dbReference>
<proteinExistence type="predicted"/>
<evidence type="ECO:0000313" key="1">
    <source>
        <dbReference type="EMBL" id="KTC82178.1"/>
    </source>
</evidence>
<dbReference type="AlphaFoldDB" id="A0A0W0SFQ8"/>